<dbReference type="OrthoDB" id="10052722at2759"/>
<gene>
    <name evidence="3" type="ORF">RFH988_LOCUS37635</name>
</gene>
<evidence type="ECO:0000256" key="1">
    <source>
        <dbReference type="SAM" id="MobiDB-lite"/>
    </source>
</evidence>
<feature type="compositionally biased region" description="Polar residues" evidence="1">
    <location>
        <begin position="1"/>
        <end position="20"/>
    </location>
</feature>
<dbReference type="InterPro" id="IPR012664">
    <property type="entry name" value="CHP02452"/>
</dbReference>
<protein>
    <recommendedName>
        <fullName evidence="2">Microbial-type PARG catalytic domain-containing protein</fullName>
    </recommendedName>
</protein>
<dbReference type="InterPro" id="IPR043472">
    <property type="entry name" value="Macro_dom-like"/>
</dbReference>
<dbReference type="InterPro" id="IPR019261">
    <property type="entry name" value="PARG_cat_microbial"/>
</dbReference>
<dbReference type="NCBIfam" id="TIGR02452">
    <property type="entry name" value="TIGR02452 family protein"/>
    <property type="match status" value="1"/>
</dbReference>
<feature type="region of interest" description="Disordered" evidence="1">
    <location>
        <begin position="1"/>
        <end position="39"/>
    </location>
</feature>
<dbReference type="Pfam" id="PF10021">
    <property type="entry name" value="PARG_cat_microb"/>
    <property type="match status" value="1"/>
</dbReference>
<dbReference type="PANTHER" id="PTHR35596">
    <property type="entry name" value="DUF2263 DOMAIN-CONTAINING PROTEIN"/>
    <property type="match status" value="1"/>
</dbReference>
<evidence type="ECO:0000259" key="2">
    <source>
        <dbReference type="Pfam" id="PF10021"/>
    </source>
</evidence>
<dbReference type="AlphaFoldDB" id="A0A815R735"/>
<proteinExistence type="predicted"/>
<sequence>MADNSVESKTATKASNESKPSSSRRSRTQTSQNLASSVAPTSDQDLRVYITDIPTNFPEDGLEVLIKTRIEATLRLKVNDIKCYLKLGIDVIQLMNEEHKSYLVSTVESVVLDPKTNTNITFVNEVELDSYIVVDRYVSKIPSTDDVSWHYMQSFKTCEPRPCESISIQFPNIFRISSLTLEELAKVANAPDFKINTVFAVAYPCVDCSFFEDLPQNTNDDKLSSAVAAQIEETKLAPTSFYVQYNKETDNAVVLATKSNKKWMKQNFLTIEGQHIPKKIKLAYRIVVSPVPPDFDVDLILNHKLFAYRIVRHSHIKDRLIIELDDMKKYEKCVDIGALRIGKVAMNITPYSIANDPDASEIDADNWYETKMHEIKPDIVTIMSDHQHPIFRYKWNAENWLEQMKKLDMTDQRLGKYDLDRHLLRVTVMLNTIGVLRKKKYIVDDEEVTLKLQRLQTICYDHRSKLFHGKTISETELKKTLYSSTSVIVSNEDCLVVYEKLVSEGYRPLLLNMASATRPGGGYRKGDGAQEENLFRRSDYYQSLDLEGIHVNNFSLYSLK</sequence>
<accession>A0A815R735</accession>
<comment type="caution">
    <text evidence="3">The sequence shown here is derived from an EMBL/GenBank/DDBJ whole genome shotgun (WGS) entry which is preliminary data.</text>
</comment>
<dbReference type="Gene3D" id="3.40.220.10">
    <property type="entry name" value="Leucine Aminopeptidase, subunit E, domain 1"/>
    <property type="match status" value="1"/>
</dbReference>
<reference evidence="3" key="1">
    <citation type="submission" date="2021-02" db="EMBL/GenBank/DDBJ databases">
        <authorList>
            <person name="Nowell W R."/>
        </authorList>
    </citation>
    <scope>NUCLEOTIDE SEQUENCE</scope>
</reference>
<name>A0A815R735_9BILA</name>
<evidence type="ECO:0000313" key="3">
    <source>
        <dbReference type="EMBL" id="CAF1473094.1"/>
    </source>
</evidence>
<evidence type="ECO:0000313" key="4">
    <source>
        <dbReference type="Proteomes" id="UP000663882"/>
    </source>
</evidence>
<feature type="domain" description="Microbial-type PARG catalytic" evidence="2">
    <location>
        <begin position="432"/>
        <end position="544"/>
    </location>
</feature>
<dbReference type="PANTHER" id="PTHR35596:SF1">
    <property type="entry name" value="MICROBIAL-TYPE PARG CATALYTIC DOMAIN-CONTAINING PROTEIN"/>
    <property type="match status" value="1"/>
</dbReference>
<organism evidence="3 4">
    <name type="scientific">Rotaria sordida</name>
    <dbReference type="NCBI Taxonomy" id="392033"/>
    <lineage>
        <taxon>Eukaryota</taxon>
        <taxon>Metazoa</taxon>
        <taxon>Spiralia</taxon>
        <taxon>Gnathifera</taxon>
        <taxon>Rotifera</taxon>
        <taxon>Eurotatoria</taxon>
        <taxon>Bdelloidea</taxon>
        <taxon>Philodinida</taxon>
        <taxon>Philodinidae</taxon>
        <taxon>Rotaria</taxon>
    </lineage>
</organism>
<dbReference type="Proteomes" id="UP000663882">
    <property type="component" value="Unassembled WGS sequence"/>
</dbReference>
<dbReference type="EMBL" id="CAJNOO010007733">
    <property type="protein sequence ID" value="CAF1473094.1"/>
    <property type="molecule type" value="Genomic_DNA"/>
</dbReference>